<dbReference type="EMBL" id="LFZN01000067">
    <property type="protein sequence ID" value="KXT00814.1"/>
    <property type="molecule type" value="Genomic_DNA"/>
</dbReference>
<dbReference type="AlphaFoldDB" id="A0A139HEA7"/>
<evidence type="ECO:0000313" key="2">
    <source>
        <dbReference type="Proteomes" id="UP000070133"/>
    </source>
</evidence>
<comment type="caution">
    <text evidence="1">The sequence shown here is derived from an EMBL/GenBank/DDBJ whole genome shotgun (WGS) entry which is preliminary data.</text>
</comment>
<evidence type="ECO:0000313" key="1">
    <source>
        <dbReference type="EMBL" id="KXT00814.1"/>
    </source>
</evidence>
<dbReference type="Proteomes" id="UP000070133">
    <property type="component" value="Unassembled WGS sequence"/>
</dbReference>
<name>A0A139HEA7_9PEZI</name>
<protein>
    <submittedName>
        <fullName evidence="1">Uncharacterized protein</fullName>
    </submittedName>
</protein>
<keyword evidence="2" id="KW-1185">Reference proteome</keyword>
<accession>A0A139HEA7</accession>
<sequence>MHAVPRAQAEVGEVALGTFCGKQPRPQTHSVKSPRTSYSCSCACQAGSTIVNAFRSDHEDIPSESPMLGTDHYGRLTLAPAVVER</sequence>
<organism evidence="1 2">
    <name type="scientific">Pseudocercospora eumusae</name>
    <dbReference type="NCBI Taxonomy" id="321146"/>
    <lineage>
        <taxon>Eukaryota</taxon>
        <taxon>Fungi</taxon>
        <taxon>Dikarya</taxon>
        <taxon>Ascomycota</taxon>
        <taxon>Pezizomycotina</taxon>
        <taxon>Dothideomycetes</taxon>
        <taxon>Dothideomycetidae</taxon>
        <taxon>Mycosphaerellales</taxon>
        <taxon>Mycosphaerellaceae</taxon>
        <taxon>Pseudocercospora</taxon>
    </lineage>
</organism>
<proteinExistence type="predicted"/>
<gene>
    <name evidence="1" type="ORF">AC578_2979</name>
</gene>
<reference evidence="1 2" key="1">
    <citation type="submission" date="2015-07" db="EMBL/GenBank/DDBJ databases">
        <title>Comparative genomics of the Sigatoka disease complex on banana suggests a link between parallel evolutionary changes in Pseudocercospora fijiensis and Pseudocercospora eumusae and increased virulence on the banana host.</title>
        <authorList>
            <person name="Chang T.-C."/>
            <person name="Salvucci A."/>
            <person name="Crous P.W."/>
            <person name="Stergiopoulos I."/>
        </authorList>
    </citation>
    <scope>NUCLEOTIDE SEQUENCE [LARGE SCALE GENOMIC DNA]</scope>
    <source>
        <strain evidence="1 2">CBS 114824</strain>
    </source>
</reference>